<dbReference type="InterPro" id="IPR036291">
    <property type="entry name" value="NAD(P)-bd_dom_sf"/>
</dbReference>
<dbReference type="Gene3D" id="1.10.1200.10">
    <property type="entry name" value="ACP-like"/>
    <property type="match status" value="1"/>
</dbReference>
<dbReference type="InterPro" id="IPR000873">
    <property type="entry name" value="AMP-dep_synth/lig_dom"/>
</dbReference>
<dbReference type="GO" id="GO:0016874">
    <property type="term" value="F:ligase activity"/>
    <property type="evidence" value="ECO:0007669"/>
    <property type="project" value="UniProtKB-KW"/>
</dbReference>
<dbReference type="PANTHER" id="PTHR45527">
    <property type="entry name" value="NONRIBOSOMAL PEPTIDE SYNTHETASE"/>
    <property type="match status" value="1"/>
</dbReference>
<comment type="similarity">
    <text evidence="5">Belongs to the NRP synthetase family.</text>
</comment>
<evidence type="ECO:0000256" key="5">
    <source>
        <dbReference type="ARBA" id="ARBA00029454"/>
    </source>
</evidence>
<dbReference type="Gene3D" id="3.30.559.30">
    <property type="entry name" value="Nonribosomal peptide synthetase, condensation domain"/>
    <property type="match status" value="1"/>
</dbReference>
<dbReference type="Proteomes" id="UP000653565">
    <property type="component" value="Unassembled WGS sequence"/>
</dbReference>
<dbReference type="SUPFAM" id="SSF56801">
    <property type="entry name" value="Acetyl-CoA synthetase-like"/>
    <property type="match status" value="1"/>
</dbReference>
<accession>A0A8H4M2W6</accession>
<dbReference type="CDD" id="cd19532">
    <property type="entry name" value="C_PKS-NRPS"/>
    <property type="match status" value="1"/>
</dbReference>
<dbReference type="Gene3D" id="3.40.50.720">
    <property type="entry name" value="NAD(P)-binding Rossmann-like Domain"/>
    <property type="match status" value="1"/>
</dbReference>
<protein>
    <recommendedName>
        <fullName evidence="6">Carrier domain-containing protein</fullName>
    </recommendedName>
</protein>
<dbReference type="PANTHER" id="PTHR45527:SF1">
    <property type="entry name" value="FATTY ACID SYNTHASE"/>
    <property type="match status" value="1"/>
</dbReference>
<dbReference type="InterPro" id="IPR009081">
    <property type="entry name" value="PP-bd_ACP"/>
</dbReference>
<dbReference type="SUPFAM" id="SSF47336">
    <property type="entry name" value="ACP-like"/>
    <property type="match status" value="1"/>
</dbReference>
<dbReference type="GO" id="GO:0031177">
    <property type="term" value="F:phosphopantetheine binding"/>
    <property type="evidence" value="ECO:0007669"/>
    <property type="project" value="TreeGrafter"/>
</dbReference>
<evidence type="ECO:0000256" key="4">
    <source>
        <dbReference type="ARBA" id="ARBA00022737"/>
    </source>
</evidence>
<dbReference type="Pfam" id="PF00668">
    <property type="entry name" value="Condensation"/>
    <property type="match status" value="1"/>
</dbReference>
<dbReference type="Pfam" id="PF07993">
    <property type="entry name" value="NAD_binding_4"/>
    <property type="match status" value="1"/>
</dbReference>
<dbReference type="SUPFAM" id="SSF52777">
    <property type="entry name" value="CoA-dependent acyltransferases"/>
    <property type="match status" value="2"/>
</dbReference>
<dbReference type="InterPro" id="IPR036736">
    <property type="entry name" value="ACP-like_sf"/>
</dbReference>
<keyword evidence="1" id="KW-0596">Phosphopantetheine</keyword>
<evidence type="ECO:0000259" key="6">
    <source>
        <dbReference type="PROSITE" id="PS50075"/>
    </source>
</evidence>
<evidence type="ECO:0000313" key="8">
    <source>
        <dbReference type="Proteomes" id="UP000653565"/>
    </source>
</evidence>
<dbReference type="Gene3D" id="3.40.50.12780">
    <property type="entry name" value="N-terminal domain of ligase-like"/>
    <property type="match status" value="1"/>
</dbReference>
<keyword evidence="3" id="KW-0436">Ligase</keyword>
<gene>
    <name evidence="7" type="ORF">CNMCM6805_004764</name>
</gene>
<keyword evidence="2" id="KW-0597">Phosphoprotein</keyword>
<dbReference type="PROSITE" id="PS50075">
    <property type="entry name" value="CARRIER"/>
    <property type="match status" value="1"/>
</dbReference>
<dbReference type="Pfam" id="PF00501">
    <property type="entry name" value="AMP-binding"/>
    <property type="match status" value="1"/>
</dbReference>
<evidence type="ECO:0000256" key="1">
    <source>
        <dbReference type="ARBA" id="ARBA00022450"/>
    </source>
</evidence>
<dbReference type="InterPro" id="IPR013120">
    <property type="entry name" value="FAR_NAD-bd"/>
</dbReference>
<dbReference type="GO" id="GO:0044550">
    <property type="term" value="P:secondary metabolite biosynthetic process"/>
    <property type="evidence" value="ECO:0007669"/>
    <property type="project" value="TreeGrafter"/>
</dbReference>
<comment type="caution">
    <text evidence="7">The sequence shown here is derived from an EMBL/GenBank/DDBJ whole genome shotgun (WGS) entry which is preliminary data.</text>
</comment>
<dbReference type="InterPro" id="IPR020845">
    <property type="entry name" value="AMP-binding_CS"/>
</dbReference>
<evidence type="ECO:0000256" key="2">
    <source>
        <dbReference type="ARBA" id="ARBA00022553"/>
    </source>
</evidence>
<dbReference type="Pfam" id="PF00550">
    <property type="entry name" value="PP-binding"/>
    <property type="match status" value="1"/>
</dbReference>
<dbReference type="Gene3D" id="3.30.559.10">
    <property type="entry name" value="Chloramphenicol acetyltransferase-like domain"/>
    <property type="match status" value="1"/>
</dbReference>
<dbReference type="InterPro" id="IPR042099">
    <property type="entry name" value="ANL_N_sf"/>
</dbReference>
<feature type="domain" description="Carrier" evidence="6">
    <location>
        <begin position="1013"/>
        <end position="1090"/>
    </location>
</feature>
<organism evidence="7 8">
    <name type="scientific">Aspergillus fumigatiaffinis</name>
    <dbReference type="NCBI Taxonomy" id="340414"/>
    <lineage>
        <taxon>Eukaryota</taxon>
        <taxon>Fungi</taxon>
        <taxon>Dikarya</taxon>
        <taxon>Ascomycota</taxon>
        <taxon>Pezizomycotina</taxon>
        <taxon>Eurotiomycetes</taxon>
        <taxon>Eurotiomycetidae</taxon>
        <taxon>Eurotiales</taxon>
        <taxon>Aspergillaceae</taxon>
        <taxon>Aspergillus</taxon>
        <taxon>Aspergillus subgen. Fumigati</taxon>
    </lineage>
</organism>
<dbReference type="PROSITE" id="PS00455">
    <property type="entry name" value="AMP_BINDING"/>
    <property type="match status" value="1"/>
</dbReference>
<dbReference type="InterPro" id="IPR023213">
    <property type="entry name" value="CAT-like_dom_sf"/>
</dbReference>
<dbReference type="InterPro" id="IPR045851">
    <property type="entry name" value="AMP-bd_C_sf"/>
</dbReference>
<dbReference type="EMBL" id="JAAAPX010000256">
    <property type="protein sequence ID" value="KAF4226278.1"/>
    <property type="molecule type" value="Genomic_DNA"/>
</dbReference>
<dbReference type="SUPFAM" id="SSF51735">
    <property type="entry name" value="NAD(P)-binding Rossmann-fold domains"/>
    <property type="match status" value="1"/>
</dbReference>
<dbReference type="GO" id="GO:0043041">
    <property type="term" value="P:amino acid activation for nonribosomal peptide biosynthetic process"/>
    <property type="evidence" value="ECO:0007669"/>
    <property type="project" value="TreeGrafter"/>
</dbReference>
<reference evidence="7" key="2">
    <citation type="submission" date="2020-04" db="EMBL/GenBank/DDBJ databases">
        <authorList>
            <person name="Santos R.A.C."/>
            <person name="Steenwyk J.L."/>
            <person name="Rivero-Menendez O."/>
            <person name="Mead M.E."/>
            <person name="Silva L.P."/>
            <person name="Bastos R.W."/>
            <person name="Alastruey-Izquierdo A."/>
            <person name="Goldman G.H."/>
            <person name="Rokas A."/>
        </authorList>
    </citation>
    <scope>NUCLEOTIDE SEQUENCE</scope>
    <source>
        <strain evidence="7">CNM-CM6805</strain>
    </source>
</reference>
<proteinExistence type="inferred from homology"/>
<dbReference type="GO" id="GO:0005737">
    <property type="term" value="C:cytoplasm"/>
    <property type="evidence" value="ECO:0007669"/>
    <property type="project" value="TreeGrafter"/>
</dbReference>
<evidence type="ECO:0000313" key="7">
    <source>
        <dbReference type="EMBL" id="KAF4226278.1"/>
    </source>
</evidence>
<keyword evidence="4" id="KW-0677">Repeat</keyword>
<dbReference type="CDD" id="cd05930">
    <property type="entry name" value="A_NRPS"/>
    <property type="match status" value="1"/>
</dbReference>
<dbReference type="OrthoDB" id="4444247at2759"/>
<reference evidence="7" key="1">
    <citation type="journal article" date="2020" name="bioRxiv">
        <title>Genomic and phenotypic heterogeneity of clinical isolates of the human pathogens Aspergillus fumigatus, Aspergillus lentulus and Aspergillus fumigatiaffinis.</title>
        <authorList>
            <person name="dos Santos R.A.C."/>
            <person name="Steenwyk J.L."/>
            <person name="Rivero-Menendez O."/>
            <person name="Mead M.E."/>
            <person name="Silva L.P."/>
            <person name="Bastos R.W."/>
            <person name="Alastruey-Izquierdo A."/>
            <person name="Goldman G.H."/>
            <person name="Rokas A."/>
        </authorList>
    </citation>
    <scope>NUCLEOTIDE SEQUENCE</scope>
    <source>
        <strain evidence="7">CNM-CM6805</strain>
    </source>
</reference>
<dbReference type="Gene3D" id="3.30.300.30">
    <property type="match status" value="1"/>
</dbReference>
<dbReference type="InterPro" id="IPR001242">
    <property type="entry name" value="Condensation_dom"/>
</dbReference>
<keyword evidence="8" id="KW-1185">Reference proteome</keyword>
<name>A0A8H4M2W6_9EURO</name>
<evidence type="ECO:0000256" key="3">
    <source>
        <dbReference type="ARBA" id="ARBA00022598"/>
    </source>
</evidence>
<sequence length="1462" mass="161234">MAEPNPLSPSFKRVHRVSPVQSRFWFAEQYMSDPTQSNMAVAYRTTGDFDVRRFKRALEEVLSRHETLQTAIFMDHNTRELLQGVRVEPAPFFKYVEEDVDEALYTREMEKAKEIVWRIDEGDVFRVTVFANKHAQSGGEEGGTEYMILFYFHHLAIDGYSWSIFLRELSLAYQQKPLGAVPPRYTDYADAQYQAIESGNLDRQLEYWRENLVPLPEPSSLLPFSRVKERVASKDFGRHTTTTEISAACAERVKALSRTLRGSPFHFHLSVIQILLCRLLGTEEICIGTTDAGRSNHRFAGTLGFFVNTLPLRLRLAKGDTFTDVFRRTTSTAVAALSNSAIPFGMLTDRLNVPLSSTHTPLFQIMVNYRMGETLSLPLGKTASLRYVDAVHARVPYDMSINFTPSASGPWLLEIDSRNYLYTQQSMQMFSEMYAYLLESVCEDQSLAIDRYALFPKPVIDAAIRLGEGEIVDYEWPETLAERIDDITRDHAQAVAVTDAAGPHTYAELAARVNAIASALVDSGVRAGSRIVVFCEPSIEAIAAMLAVLRVGAVYVPVDVSFVAARQAAMIEDCQPSVILCQTMTVQRANKFRSQETLVLHVDDLRADDSLGPTPIRGTSSSLAIILYSSGSTGKPKGIMLQQGLFTNWIASQGRMTFSSRPETVLQQSSPGFDLGVAQVFLALCFGGNLVIVPQQMRFDPIAISRLIVAERVTMTLGTPSEYTMLLRYGSDYLTLLRSWRYAIIGGELVTDHLVREFQARLGARFSPEITIVYGPTEAGVVSMCSAGPVLGGKEPTTTAVVGNVGRALPNTTLYIVDEHLNLLGPGLPGEVCIGGAVVGMGYLDATMAKERFLDNPFASDEHRARGWTKLYKTGDQGRLLEDGSLVFIARMAGETVIKLRGIRVDLEEVSHAILATVPDLISHVVVSPRGEGESRFLVAHVVLAPGKALTEGQLQNIVSELPLPQSIRPSILIPVDTIPTTPNGKVDRKALAMLPLPEIKSSAGPETDQSFTLAEAELKILWEQVLQGSSLPGMVIQPKSDFFSVGGTSVLLAKLQGLIRQSTTIAIPLAELFKESTLEKMARMLSSKRAQVTDDTINWDEETKVPEHFLEYRSGDYCQDEHPRTAGTIHKVLLTGSTSFIGKAILHSLLSNPSITTVHCIAVEPEQISSLPPSDRITTHPGQLMDSFLGLSQDTLNNLSTSIDLIIHAGTFGNCMNRYASMRTPNFHSTIFLAELALRAHVPMHYISSNRVTLLSGATIYPPISVSEYKPPTDGSDGLIASKWASEVFLERVAKQTKLNVCIHRPCYIVGEEAPSTDSMNCIVRLSKELGAFPAQEGMCGYLDFREVKEVAAEIIQDALKVHSGPRSLSKDGKEQGAFRIMHYSSGVKVPLGELGLRLSQLYGGSYEKISTQEWLERAGRIGMEPLVRTYMEAVIEMGQKRSFPYLETHECVGVTNGAGH</sequence>